<dbReference type="Pfam" id="PF04014">
    <property type="entry name" value="MazE_antitoxin"/>
    <property type="match status" value="1"/>
</dbReference>
<keyword evidence="2" id="KW-0238">DNA-binding</keyword>
<dbReference type="InterPro" id="IPR007159">
    <property type="entry name" value="SpoVT-AbrB_dom"/>
</dbReference>
<dbReference type="AlphaFoldDB" id="A0A5B8RX73"/>
<protein>
    <submittedName>
        <fullName evidence="2">AbrB/MazE/SpoVT family DNA-binding domain-containing protein</fullName>
    </submittedName>
</protein>
<dbReference type="Proteomes" id="UP000321199">
    <property type="component" value="Chromosome"/>
</dbReference>
<dbReference type="NCBIfam" id="TIGR02609">
    <property type="entry name" value="doc_partner"/>
    <property type="match status" value="1"/>
</dbReference>
<dbReference type="InterPro" id="IPR037914">
    <property type="entry name" value="SpoVT-AbrB_sf"/>
</dbReference>
<proteinExistence type="predicted"/>
<evidence type="ECO:0000259" key="1">
    <source>
        <dbReference type="SMART" id="SM00966"/>
    </source>
</evidence>
<sequence>MSTATALKVTQIGNSMGVILPKEVLARLKVQKGDSLFLSDLPDGVALRPYDEEFAEQMAMAREIMRKRRNVLRELAK</sequence>
<dbReference type="OrthoDB" id="5459182at2"/>
<dbReference type="EMBL" id="CP042344">
    <property type="protein sequence ID" value="QEA14186.1"/>
    <property type="molecule type" value="Genomic_DNA"/>
</dbReference>
<keyword evidence="3" id="KW-1185">Reference proteome</keyword>
<dbReference type="RefSeq" id="WP_146913767.1">
    <property type="nucleotide sequence ID" value="NZ_CP042344.1"/>
</dbReference>
<accession>A0A5B8RX73</accession>
<name>A0A5B8RX73_9BURK</name>
<dbReference type="KEGG" id="cof:FOZ74_14750"/>
<dbReference type="InterPro" id="IPR013432">
    <property type="entry name" value="Doc_partner"/>
</dbReference>
<feature type="domain" description="SpoVT-AbrB" evidence="1">
    <location>
        <begin position="10"/>
        <end position="55"/>
    </location>
</feature>
<dbReference type="GO" id="GO:0003677">
    <property type="term" value="F:DNA binding"/>
    <property type="evidence" value="ECO:0007669"/>
    <property type="project" value="UniProtKB-KW"/>
</dbReference>
<reference evidence="2 3" key="1">
    <citation type="submission" date="2019-07" db="EMBL/GenBank/DDBJ databases">
        <title>Complete genome sequence of Comamonas sp. NLF 7-7 isolated from livestock.</title>
        <authorList>
            <person name="Kim D.H."/>
            <person name="Kim J.G."/>
        </authorList>
    </citation>
    <scope>NUCLEOTIDE SEQUENCE [LARGE SCALE GENOMIC DNA]</scope>
    <source>
        <strain evidence="2 3">NLF 7-7</strain>
    </source>
</reference>
<evidence type="ECO:0000313" key="2">
    <source>
        <dbReference type="EMBL" id="QEA14186.1"/>
    </source>
</evidence>
<dbReference type="SUPFAM" id="SSF89447">
    <property type="entry name" value="AbrB/MazE/MraZ-like"/>
    <property type="match status" value="1"/>
</dbReference>
<dbReference type="SMART" id="SM00966">
    <property type="entry name" value="SpoVT_AbrB"/>
    <property type="match status" value="1"/>
</dbReference>
<dbReference type="Gene3D" id="2.10.260.10">
    <property type="match status" value="1"/>
</dbReference>
<evidence type="ECO:0000313" key="3">
    <source>
        <dbReference type="Proteomes" id="UP000321199"/>
    </source>
</evidence>
<organism evidence="2 3">
    <name type="scientific">Comamonas flocculans</name>
    <dbReference type="NCBI Taxonomy" id="2597701"/>
    <lineage>
        <taxon>Bacteria</taxon>
        <taxon>Pseudomonadati</taxon>
        <taxon>Pseudomonadota</taxon>
        <taxon>Betaproteobacteria</taxon>
        <taxon>Burkholderiales</taxon>
        <taxon>Comamonadaceae</taxon>
        <taxon>Comamonas</taxon>
    </lineage>
</organism>
<gene>
    <name evidence="2" type="ORF">FOZ74_14750</name>
</gene>